<accession>I4YAH5</accession>
<feature type="signal peptide" evidence="1">
    <location>
        <begin position="1"/>
        <end position="28"/>
    </location>
</feature>
<keyword evidence="3" id="KW-1185">Reference proteome</keyword>
<dbReference type="AlphaFoldDB" id="I4YAH5"/>
<evidence type="ECO:0000256" key="1">
    <source>
        <dbReference type="SAM" id="SignalP"/>
    </source>
</evidence>
<dbReference type="KEGG" id="wse:WALSEDRAFT_60659"/>
<proteinExistence type="predicted"/>
<keyword evidence="1" id="KW-0732">Signal</keyword>
<dbReference type="Proteomes" id="UP000005242">
    <property type="component" value="Unassembled WGS sequence"/>
</dbReference>
<name>I4YAH5_WALMC</name>
<evidence type="ECO:0000313" key="2">
    <source>
        <dbReference type="EMBL" id="EIM20967.1"/>
    </source>
</evidence>
<sequence length="211" mass="23633">MEYLRWRNVLKTSIVILLMSSMLMFVQAVPDLDDHQRKLESDLVQLSEYPNTVENGYNAVQSGPFNVQWSTIFTYTNYLVSWGGACAAIYSTISKFQSDKADRIAKESCKANKFNALGYGFWIIPDARKCDPGTASKVLETAVSDALHPLRGVSNAVGCVRINDWYDYSAYVVVLPSPDNNSFCEGKGITHRSATSDSSRDIQYETKRNGR</sequence>
<dbReference type="RefSeq" id="XP_006958959.1">
    <property type="nucleotide sequence ID" value="XM_006958897.1"/>
</dbReference>
<reference evidence="2 3" key="1">
    <citation type="journal article" date="2012" name="Fungal Genet. Biol.">
        <title>The genome of the xerotolerant mold Wallemia sebi reveals adaptations to osmotic stress and suggests cryptic sexual reproduction.</title>
        <authorList>
            <person name="Padamsee M."/>
            <person name="Kumar T.K.A."/>
            <person name="Riley R."/>
            <person name="Binder M."/>
            <person name="Boyd A."/>
            <person name="Calvo A.M."/>
            <person name="Furukawa K."/>
            <person name="Hesse C."/>
            <person name="Hohmann S."/>
            <person name="James T.Y."/>
            <person name="LaButti K."/>
            <person name="Lapidus A."/>
            <person name="Lindquist E."/>
            <person name="Lucas S."/>
            <person name="Miller K."/>
            <person name="Shantappa S."/>
            <person name="Grigoriev I.V."/>
            <person name="Hibbett D.S."/>
            <person name="McLaughlin D.J."/>
            <person name="Spatafora J.W."/>
            <person name="Aime M.C."/>
        </authorList>
    </citation>
    <scope>NUCLEOTIDE SEQUENCE [LARGE SCALE GENOMIC DNA]</scope>
    <source>
        <strain evidence="3">ATCC MYA-4683 / CBS 633.66</strain>
    </source>
</reference>
<protein>
    <submittedName>
        <fullName evidence="2">Uncharacterized protein</fullName>
    </submittedName>
</protein>
<organism evidence="2 3">
    <name type="scientific">Wallemia mellicola (strain ATCC MYA-4683 / CBS 633.66)</name>
    <name type="common">Wallemia sebi (CBS 633.66)</name>
    <dbReference type="NCBI Taxonomy" id="671144"/>
    <lineage>
        <taxon>Eukaryota</taxon>
        <taxon>Fungi</taxon>
        <taxon>Dikarya</taxon>
        <taxon>Basidiomycota</taxon>
        <taxon>Wallemiomycotina</taxon>
        <taxon>Wallemiomycetes</taxon>
        <taxon>Wallemiales</taxon>
        <taxon>Wallemiaceae</taxon>
        <taxon>Wallemia</taxon>
    </lineage>
</organism>
<dbReference type="HOGENOM" id="CLU_1305722_0_0_1"/>
<dbReference type="GeneID" id="18474079"/>
<feature type="chain" id="PRO_5003697550" evidence="1">
    <location>
        <begin position="29"/>
        <end position="211"/>
    </location>
</feature>
<gene>
    <name evidence="2" type="ORF">WALSEDRAFT_60659</name>
</gene>
<evidence type="ECO:0000313" key="3">
    <source>
        <dbReference type="Proteomes" id="UP000005242"/>
    </source>
</evidence>
<dbReference type="EMBL" id="JH668235">
    <property type="protein sequence ID" value="EIM20967.1"/>
    <property type="molecule type" value="Genomic_DNA"/>
</dbReference>
<dbReference type="InParanoid" id="I4YAH5"/>